<dbReference type="PROSITE" id="PS51296">
    <property type="entry name" value="RIESKE"/>
    <property type="match status" value="1"/>
</dbReference>
<sequence length="139" mass="13382">MSTHPLLPVAALGRRALLCGAACAALAGCAGYGPGRAVAAAPAPTGTPLATVADVPVGGGIILAAQDVVLTQPEAGTIRAFSATCTHQGCVVADVTDGTIHCTCHGSSFALDGTVTGGPAPTPLPERAVTVTDGAITLA</sequence>
<dbReference type="InterPro" id="IPR006311">
    <property type="entry name" value="TAT_signal"/>
</dbReference>
<dbReference type="Proteomes" id="UP000694300">
    <property type="component" value="Unassembled WGS sequence"/>
</dbReference>
<organism evidence="6 7">
    <name type="scientific">Pseudonocardia oceani</name>
    <dbReference type="NCBI Taxonomy" id="2792013"/>
    <lineage>
        <taxon>Bacteria</taxon>
        <taxon>Bacillati</taxon>
        <taxon>Actinomycetota</taxon>
        <taxon>Actinomycetes</taxon>
        <taxon>Pseudonocardiales</taxon>
        <taxon>Pseudonocardiaceae</taxon>
        <taxon>Pseudonocardia</taxon>
    </lineage>
</organism>
<evidence type="ECO:0000313" key="6">
    <source>
        <dbReference type="EMBL" id="MBW0127420.1"/>
    </source>
</evidence>
<proteinExistence type="predicted"/>
<evidence type="ECO:0000313" key="7">
    <source>
        <dbReference type="Proteomes" id="UP000694300"/>
    </source>
</evidence>
<dbReference type="Pfam" id="PF00355">
    <property type="entry name" value="Rieske"/>
    <property type="match status" value="1"/>
</dbReference>
<comment type="function">
    <text evidence="1">Iron-sulfur subunit of the cytochrome bc1 complex, an essential component of the respiratory electron transport chain required for ATP synthesis. The bc1 complex catalyzes the oxidation of menaquinol and the reduction of cytochrome c in the respiratory chain. The bc1 complex operates through a Q-cycle mechanism that couples electron transfer to generation of the proton gradient that drives ATP synthesis.</text>
</comment>
<evidence type="ECO:0000256" key="2">
    <source>
        <dbReference type="ARBA" id="ARBA00015816"/>
    </source>
</evidence>
<name>A0ABS6U5B0_9PSEU</name>
<protein>
    <recommendedName>
        <fullName evidence="2">Cytochrome bc1 complex Rieske iron-sulfur subunit</fullName>
    </recommendedName>
    <alternativeName>
        <fullName evidence="3">Cytochrome bc1 reductase complex subunit QcrA</fullName>
    </alternativeName>
</protein>
<reference evidence="6 7" key="1">
    <citation type="submission" date="2020-11" db="EMBL/GenBank/DDBJ databases">
        <title>Pseudonocardia abyssalis sp. nov. and Pseudonocardia oceani sp. nov., description and phylogenomic analysis of two novel actinomycetes isolated from the deep Southern Ocean.</title>
        <authorList>
            <person name="Parra J."/>
        </authorList>
    </citation>
    <scope>NUCLEOTIDE SEQUENCE [LARGE SCALE GENOMIC DNA]</scope>
    <source>
        <strain evidence="7">KRD185</strain>
    </source>
</reference>
<dbReference type="EMBL" id="JADQDF010000001">
    <property type="protein sequence ID" value="MBW0127420.1"/>
    <property type="molecule type" value="Genomic_DNA"/>
</dbReference>
<gene>
    <name evidence="6" type="ORF">I4I82_06955</name>
</gene>
<evidence type="ECO:0000256" key="4">
    <source>
        <dbReference type="SAM" id="SignalP"/>
    </source>
</evidence>
<dbReference type="CDD" id="cd03467">
    <property type="entry name" value="Rieske"/>
    <property type="match status" value="1"/>
</dbReference>
<feature type="signal peptide" evidence="4">
    <location>
        <begin position="1"/>
        <end position="24"/>
    </location>
</feature>
<evidence type="ECO:0000256" key="1">
    <source>
        <dbReference type="ARBA" id="ARBA00002494"/>
    </source>
</evidence>
<keyword evidence="7" id="KW-1185">Reference proteome</keyword>
<dbReference type="PROSITE" id="PS51318">
    <property type="entry name" value="TAT"/>
    <property type="match status" value="1"/>
</dbReference>
<dbReference type="InterPro" id="IPR014349">
    <property type="entry name" value="Rieske_Fe-S_prot"/>
</dbReference>
<feature type="domain" description="Rieske" evidence="5">
    <location>
        <begin position="47"/>
        <end position="138"/>
    </location>
</feature>
<evidence type="ECO:0000259" key="5">
    <source>
        <dbReference type="PROSITE" id="PS51296"/>
    </source>
</evidence>
<dbReference type="InterPro" id="IPR017941">
    <property type="entry name" value="Rieske_2Fe-2S"/>
</dbReference>
<evidence type="ECO:0000256" key="3">
    <source>
        <dbReference type="ARBA" id="ARBA00029586"/>
    </source>
</evidence>
<keyword evidence="4" id="KW-0732">Signal</keyword>
<dbReference type="RefSeq" id="WP_218594056.1">
    <property type="nucleotide sequence ID" value="NZ_JADQDF010000001.1"/>
</dbReference>
<accession>A0ABS6U5B0</accession>
<dbReference type="PANTHER" id="PTHR10134">
    <property type="entry name" value="CYTOCHROME B-C1 COMPLEX SUBUNIT RIESKE, MITOCHONDRIAL"/>
    <property type="match status" value="1"/>
</dbReference>
<feature type="chain" id="PRO_5045796656" description="Cytochrome bc1 complex Rieske iron-sulfur subunit" evidence="4">
    <location>
        <begin position="25"/>
        <end position="139"/>
    </location>
</feature>
<comment type="caution">
    <text evidence="6">The sequence shown here is derived from an EMBL/GenBank/DDBJ whole genome shotgun (WGS) entry which is preliminary data.</text>
</comment>